<dbReference type="GeneID" id="107110319"/>
<evidence type="ECO:0000256" key="6">
    <source>
        <dbReference type="SAM" id="MobiDB-lite"/>
    </source>
</evidence>
<evidence type="ECO:0000256" key="2">
    <source>
        <dbReference type="ARBA" id="ARBA00022737"/>
    </source>
</evidence>
<evidence type="ECO:0000259" key="7">
    <source>
        <dbReference type="PROSITE" id="PS50023"/>
    </source>
</evidence>
<protein>
    <submittedName>
        <fullName evidence="9">Wilms tumor protein 1-interacting protein</fullName>
    </submittedName>
</protein>
<evidence type="ECO:0000256" key="1">
    <source>
        <dbReference type="ARBA" id="ARBA00022723"/>
    </source>
</evidence>
<keyword evidence="8" id="KW-1185">Reference proteome</keyword>
<gene>
    <name evidence="9" type="primary">WTIP</name>
</gene>
<dbReference type="PANTHER" id="PTHR24219:SF6">
    <property type="entry name" value="WILMS TUMOR PROTEIN 1-INTERACTING PROTEIN"/>
    <property type="match status" value="1"/>
</dbReference>
<dbReference type="InterPro" id="IPR001781">
    <property type="entry name" value="Znf_LIM"/>
</dbReference>
<dbReference type="PROSITE" id="PS50023">
    <property type="entry name" value="LIM_DOMAIN_2"/>
    <property type="match status" value="3"/>
</dbReference>
<evidence type="ECO:0000313" key="8">
    <source>
        <dbReference type="Proteomes" id="UP000694871"/>
    </source>
</evidence>
<dbReference type="PANTHER" id="PTHR24219">
    <property type="entry name" value="LIM DOMAIN-CONTAINING PROTEIN JUB"/>
    <property type="match status" value="1"/>
</dbReference>
<evidence type="ECO:0000256" key="3">
    <source>
        <dbReference type="ARBA" id="ARBA00022833"/>
    </source>
</evidence>
<dbReference type="Proteomes" id="UP000694871">
    <property type="component" value="Unplaced"/>
</dbReference>
<dbReference type="Gene3D" id="2.10.110.10">
    <property type="entry name" value="Cysteine Rich Protein"/>
    <property type="match status" value="3"/>
</dbReference>
<sequence>MEKYEESVLKAGKLMTELSLYEEGLGRRRRREAAPSGEPDARAKRQLNGGAGSLGPPPPYPALPSGEGAPAPCLLPLRSLNGGGGGEDGPCPRSEVALPCYKRYSAEGYPRGKGGGCGGGASPRGSTCCGPESGGRFPGPLASPRGSLVAPGAVEAALSPRSSYASTASDTSKHSSPRASLTSSSDGGGGSKPSSNRTSGISMGYDQRHISPRSSSSGTAELEAASSRHGSAAAAASSSGGCGGASLASPRSSISSHSSRSSRSSRGSTGAYPELQLPSPRASMLPEDSLMLLLPPPEQAAPDAYPRLHAQSPAALGPEPAAAASYTSKGAAAKFRIPYQVTPSRESGPSPAERRLEALTLELEKELEMHIKKEYFGICIKCGKGVYGASQACQAMGNLYHTNCFTCCSCGRRLRGKAFYNVNGKVYCEEDFLYSGFQQTADKCFICGHLIMEMILQALGKSYHPGCFRCVVCNECLDGVPFTVDVENNIYCVKDYHTVFAPKCASCNQPILPAQGSEETIRVVSMDRDYHVECYHCEVCGLQLNDEEGRRCYPLEGHLLCHTCHIRRLGLKVPPPPPPPGYPMHITEL</sequence>
<reference evidence="9" key="1">
    <citation type="submission" date="2025-08" db="UniProtKB">
        <authorList>
            <consortium name="RefSeq"/>
        </authorList>
    </citation>
    <scope>IDENTIFICATION</scope>
</reference>
<organism evidence="8 9">
    <name type="scientific">Gekko japonicus</name>
    <name type="common">Schlegel's Japanese gecko</name>
    <dbReference type="NCBI Taxonomy" id="146911"/>
    <lineage>
        <taxon>Eukaryota</taxon>
        <taxon>Metazoa</taxon>
        <taxon>Chordata</taxon>
        <taxon>Craniata</taxon>
        <taxon>Vertebrata</taxon>
        <taxon>Euteleostomi</taxon>
        <taxon>Lepidosauria</taxon>
        <taxon>Squamata</taxon>
        <taxon>Bifurcata</taxon>
        <taxon>Gekkota</taxon>
        <taxon>Gekkonidae</taxon>
        <taxon>Gekkoninae</taxon>
        <taxon>Gekko</taxon>
    </lineage>
</organism>
<evidence type="ECO:0000256" key="5">
    <source>
        <dbReference type="PROSITE-ProRule" id="PRU00125"/>
    </source>
</evidence>
<keyword evidence="3 5" id="KW-0862">Zinc</keyword>
<feature type="domain" description="LIM zinc-binding" evidence="7">
    <location>
        <begin position="502"/>
        <end position="571"/>
    </location>
</feature>
<keyword evidence="2" id="KW-0677">Repeat</keyword>
<dbReference type="SMART" id="SM00132">
    <property type="entry name" value="LIM"/>
    <property type="match status" value="3"/>
</dbReference>
<dbReference type="InterPro" id="IPR047247">
    <property type="entry name" value="Ajuba-like_LIM2"/>
</dbReference>
<evidence type="ECO:0000313" key="9">
    <source>
        <dbReference type="RefSeq" id="XP_015266575.1"/>
    </source>
</evidence>
<feature type="compositionally biased region" description="Gly residues" evidence="6">
    <location>
        <begin position="111"/>
        <end position="122"/>
    </location>
</feature>
<evidence type="ECO:0000256" key="4">
    <source>
        <dbReference type="ARBA" id="ARBA00023038"/>
    </source>
</evidence>
<proteinExistence type="predicted"/>
<dbReference type="CDD" id="cd09438">
    <property type="entry name" value="LIM3_Ajuba_like"/>
    <property type="match status" value="1"/>
</dbReference>
<dbReference type="RefSeq" id="XP_015266575.1">
    <property type="nucleotide sequence ID" value="XM_015411089.1"/>
</dbReference>
<dbReference type="InterPro" id="IPR047172">
    <property type="entry name" value="Ajuba-like"/>
</dbReference>
<feature type="domain" description="LIM zinc-binding" evidence="7">
    <location>
        <begin position="442"/>
        <end position="501"/>
    </location>
</feature>
<dbReference type="InterPro" id="IPR047248">
    <property type="entry name" value="Ajuba-like_LIM3"/>
</dbReference>
<accession>A0ABM1JYN8</accession>
<dbReference type="PROSITE" id="PS00478">
    <property type="entry name" value="LIM_DOMAIN_1"/>
    <property type="match status" value="1"/>
</dbReference>
<name>A0ABM1JYN8_GEKJA</name>
<dbReference type="Pfam" id="PF00412">
    <property type="entry name" value="LIM"/>
    <property type="match status" value="3"/>
</dbReference>
<dbReference type="SUPFAM" id="SSF57716">
    <property type="entry name" value="Glucocorticoid receptor-like (DNA-binding domain)"/>
    <property type="match status" value="3"/>
</dbReference>
<dbReference type="InterPro" id="IPR047245">
    <property type="entry name" value="Ajuba-like_LIM1"/>
</dbReference>
<feature type="region of interest" description="Disordered" evidence="6">
    <location>
        <begin position="23"/>
        <end position="92"/>
    </location>
</feature>
<dbReference type="CDD" id="cd09352">
    <property type="entry name" value="LIM1_Ajuba_like"/>
    <property type="match status" value="1"/>
</dbReference>
<keyword evidence="4 5" id="KW-0440">LIM domain</keyword>
<feature type="region of interest" description="Disordered" evidence="6">
    <location>
        <begin position="110"/>
        <end position="282"/>
    </location>
</feature>
<feature type="compositionally biased region" description="Polar residues" evidence="6">
    <location>
        <begin position="160"/>
        <end position="170"/>
    </location>
</feature>
<feature type="compositionally biased region" description="Low complexity" evidence="6">
    <location>
        <begin position="224"/>
        <end position="268"/>
    </location>
</feature>
<dbReference type="CDD" id="cd09355">
    <property type="entry name" value="LIM2_Ajuba_like"/>
    <property type="match status" value="1"/>
</dbReference>
<feature type="domain" description="LIM zinc-binding" evidence="7">
    <location>
        <begin position="377"/>
        <end position="438"/>
    </location>
</feature>
<keyword evidence="1 5" id="KW-0479">Metal-binding</keyword>